<dbReference type="InterPro" id="IPR009660">
    <property type="entry name" value="Phage_A500_Gp15"/>
</dbReference>
<organism evidence="1 2">
    <name type="scientific">Mediterraneibacter hominis</name>
    <dbReference type="NCBI Taxonomy" id="2763054"/>
    <lineage>
        <taxon>Bacteria</taxon>
        <taxon>Bacillati</taxon>
        <taxon>Bacillota</taxon>
        <taxon>Clostridia</taxon>
        <taxon>Lachnospirales</taxon>
        <taxon>Lachnospiraceae</taxon>
        <taxon>Mediterraneibacter</taxon>
    </lineage>
</organism>
<dbReference type="Pfam" id="PF06854">
    <property type="entry name" value="Phage_Gp15"/>
    <property type="match status" value="1"/>
</dbReference>
<protein>
    <submittedName>
        <fullName evidence="1">Bacteriophage Gp15 family protein</fullName>
    </submittedName>
</protein>
<accession>A0A923LKP9</accession>
<dbReference type="RefSeq" id="WP_186876503.1">
    <property type="nucleotide sequence ID" value="NZ_JACOPF010000003.1"/>
</dbReference>
<evidence type="ECO:0000313" key="2">
    <source>
        <dbReference type="Proteomes" id="UP000652477"/>
    </source>
</evidence>
<name>A0A923LKP9_9FIRM</name>
<evidence type="ECO:0000313" key="1">
    <source>
        <dbReference type="EMBL" id="MBC5689832.1"/>
    </source>
</evidence>
<sequence>MNVLYERFPHHVTVCGRKYRIVTDFREWIKFIELMEDDTVMNHEKMLLLMQWYIDIPAEYEEAVQALGKFLSGNRSDTFLQSDSRIGNAGQGLQAFSYTEDAECIYCAFLQCYGIELDTVTYMHWWKFKILFEGLPENTEIKQRILYRTINLNEVKDKEERKRIRKIKKQIALHSTGRIPGDYEIGDMFS</sequence>
<dbReference type="EMBL" id="JACOPF010000003">
    <property type="protein sequence ID" value="MBC5689832.1"/>
    <property type="molecule type" value="Genomic_DNA"/>
</dbReference>
<gene>
    <name evidence="1" type="ORF">H8S37_13025</name>
</gene>
<comment type="caution">
    <text evidence="1">The sequence shown here is derived from an EMBL/GenBank/DDBJ whole genome shotgun (WGS) entry which is preliminary data.</text>
</comment>
<dbReference type="AlphaFoldDB" id="A0A923LKP9"/>
<dbReference type="Proteomes" id="UP000652477">
    <property type="component" value="Unassembled WGS sequence"/>
</dbReference>
<reference evidence="1" key="1">
    <citation type="submission" date="2020-08" db="EMBL/GenBank/DDBJ databases">
        <title>Genome public.</title>
        <authorList>
            <person name="Liu C."/>
            <person name="Sun Q."/>
        </authorList>
    </citation>
    <scope>NUCLEOTIDE SEQUENCE</scope>
    <source>
        <strain evidence="1">NSJ-55</strain>
    </source>
</reference>
<proteinExistence type="predicted"/>
<keyword evidence="2" id="KW-1185">Reference proteome</keyword>